<feature type="coiled-coil region" evidence="1">
    <location>
        <begin position="470"/>
        <end position="499"/>
    </location>
</feature>
<feature type="domain" description="PDZ" evidence="3">
    <location>
        <begin position="605"/>
        <end position="688"/>
    </location>
</feature>
<feature type="compositionally biased region" description="Low complexity" evidence="2">
    <location>
        <begin position="712"/>
        <end position="726"/>
    </location>
</feature>
<dbReference type="GO" id="GO:0005794">
    <property type="term" value="C:Golgi apparatus"/>
    <property type="evidence" value="ECO:0007669"/>
    <property type="project" value="InterPro"/>
</dbReference>
<feature type="region of interest" description="Disordered" evidence="2">
    <location>
        <begin position="710"/>
        <end position="752"/>
    </location>
</feature>
<dbReference type="Pfam" id="PF00595">
    <property type="entry name" value="PDZ"/>
    <property type="match status" value="1"/>
</dbReference>
<dbReference type="SUPFAM" id="SSF50156">
    <property type="entry name" value="PDZ domain-like"/>
    <property type="match status" value="1"/>
</dbReference>
<feature type="region of interest" description="Disordered" evidence="2">
    <location>
        <begin position="882"/>
        <end position="904"/>
    </location>
</feature>
<sequence length="1120" mass="125113">MNTPHISRVPVLVLINRNQIDPPDSAEQVRSIQILEIVVFLLSRRLLPQQNRESRYVYGTSRRKKLNQFLRVGISIRTISAQQWNLISAFPYLSILLSTQKNGRNGDGDSKNVDVSIPVAHMCNHPVLPLATVSLISTVVRIGGNLATRAFRLLAVAPVPGEILGTEGLLRRRLPTTERDVSQIKGRDFLNELNLRDNSVSDRASACGAFALNSGGDQSSGLIVTAARVKLKQKKTNKIAKYLVVHGRLEAFGDVVLRRHGNNSAHKQIDGDREVRPHHDDDGPLWSCPLRSISEIAFRHTPLLRFIIHQDGGKERSTEASDWMSRRKNLTLAIVPRPRTSDDSCFGFFQSKSFVEGSGIAVLPWTDVDGHFSIKGIQHAELIHMRAELVESKAKREVLEQELHNLLLQLHSSQLSQLPDSLSNRKQDSNFKPDVNNIKKKLEAELRQSPIRNIRINKESDELKFSSSMLESAQYRAENEQLQMENAALRKSILSLNSEVYGAKLAAKYLDKELAGRIQQLQLLGDETSPVGRALTIRFAGREMRGDIRDKLWRQLESEILLQRHKTVVRACRRNSILNNSEKACPKPEIDPINERTEHFGDIRTVVVKRSPSQGLGISITGGREHGVPILISELEPNGPAALSEQLYIGDAILSVNDRDLRQACHREAVDILQQQTGDCTLQVQYIAADDSDTSLEEDGYNFRFFDEEVSDPNNHSSLNPSNSLDMLNTPTAPRTPESSSAASRIVSRNSVPNSPVIPKVQKLIVLEETEDFDTNIFNYNLNGNGNVEVYKATSTKDIKIADDLNCNTNPTTDYKVDTTDLVLFDNATNNVIKLEDFKKVDIIDDDNFNCSTNSLNSENFSSPMQTSADVFLDSELLSTDVASNDSQSPKNIQTEGGNKPSFTYQEPKFCLKPQVYTSNESLSNPKSDQSLLNSGESCGSSPVHKSNRDYKKVQRKHKKKYFGVKTLQSIFNKHDGYSDISSTASELEEVLIETNKAMDNKIDNKEAVFKCNAVYADTSPQFEENIHNILSDIFVKNFGPENGSVASISLSKPIGTKKYFSLHGQNLRVGKALRLCPNEDYTEQVENEQRKEKLLARYVYNANSINADGVGDPDFGTPV</sequence>
<dbReference type="PANTHER" id="PTHR16528">
    <property type="entry name" value="GOLGI-ASSOCIATED PDZ AND COILED-COIL MOTIF-CONTAINING"/>
    <property type="match status" value="1"/>
</dbReference>
<dbReference type="InterPro" id="IPR038879">
    <property type="entry name" value="GOPC"/>
</dbReference>
<dbReference type="SMART" id="SM00228">
    <property type="entry name" value="PDZ"/>
    <property type="match status" value="1"/>
</dbReference>
<name>A0A8J6H7R4_TENMO</name>
<accession>A0A8J6H7R4</accession>
<gene>
    <name evidence="4" type="ORF">GEV33_013381</name>
</gene>
<dbReference type="InterPro" id="IPR036034">
    <property type="entry name" value="PDZ_sf"/>
</dbReference>
<evidence type="ECO:0000256" key="2">
    <source>
        <dbReference type="SAM" id="MobiDB-lite"/>
    </source>
</evidence>
<dbReference type="GO" id="GO:0016020">
    <property type="term" value="C:membrane"/>
    <property type="evidence" value="ECO:0007669"/>
    <property type="project" value="TreeGrafter"/>
</dbReference>
<reference evidence="4" key="1">
    <citation type="journal article" date="2020" name="J Insects Food Feed">
        <title>The yellow mealworm (Tenebrio molitor) genome: a resource for the emerging insects as food and feed industry.</title>
        <authorList>
            <person name="Eriksson T."/>
            <person name="Andere A."/>
            <person name="Kelstrup H."/>
            <person name="Emery V."/>
            <person name="Picard C."/>
        </authorList>
    </citation>
    <scope>NUCLEOTIDE SEQUENCE</scope>
    <source>
        <strain evidence="4">Stoneville</strain>
        <tissue evidence="4">Whole head</tissue>
    </source>
</reference>
<dbReference type="EMBL" id="JABDTM020028155">
    <property type="protein sequence ID" value="KAH0809411.1"/>
    <property type="molecule type" value="Genomic_DNA"/>
</dbReference>
<evidence type="ECO:0000256" key="1">
    <source>
        <dbReference type="SAM" id="Coils"/>
    </source>
</evidence>
<dbReference type="InterPro" id="IPR001478">
    <property type="entry name" value="PDZ"/>
</dbReference>
<keyword evidence="5" id="KW-1185">Reference proteome</keyword>
<proteinExistence type="predicted"/>
<protein>
    <recommendedName>
        <fullName evidence="3">PDZ domain-containing protein</fullName>
    </recommendedName>
</protein>
<dbReference type="Gene3D" id="2.30.42.10">
    <property type="match status" value="1"/>
</dbReference>
<dbReference type="GO" id="GO:0030140">
    <property type="term" value="C:trans-Golgi network transport vesicle"/>
    <property type="evidence" value="ECO:0007669"/>
    <property type="project" value="TreeGrafter"/>
</dbReference>
<feature type="coiled-coil region" evidence="1">
    <location>
        <begin position="382"/>
        <end position="409"/>
    </location>
</feature>
<feature type="compositionally biased region" description="Polar residues" evidence="2">
    <location>
        <begin position="727"/>
        <end position="752"/>
    </location>
</feature>
<feature type="region of interest" description="Disordered" evidence="2">
    <location>
        <begin position="921"/>
        <end position="951"/>
    </location>
</feature>
<evidence type="ECO:0000259" key="3">
    <source>
        <dbReference type="PROSITE" id="PS50106"/>
    </source>
</evidence>
<dbReference type="PROSITE" id="PS50106">
    <property type="entry name" value="PDZ"/>
    <property type="match status" value="1"/>
</dbReference>
<feature type="compositionally biased region" description="Polar residues" evidence="2">
    <location>
        <begin position="921"/>
        <end position="945"/>
    </location>
</feature>
<dbReference type="GO" id="GO:2000009">
    <property type="term" value="P:negative regulation of protein localization to cell surface"/>
    <property type="evidence" value="ECO:0007669"/>
    <property type="project" value="TreeGrafter"/>
</dbReference>
<evidence type="ECO:0000313" key="4">
    <source>
        <dbReference type="EMBL" id="KAH0809411.1"/>
    </source>
</evidence>
<dbReference type="Proteomes" id="UP000719412">
    <property type="component" value="Unassembled WGS sequence"/>
</dbReference>
<evidence type="ECO:0000313" key="5">
    <source>
        <dbReference type="Proteomes" id="UP000719412"/>
    </source>
</evidence>
<dbReference type="AlphaFoldDB" id="A0A8J6H7R4"/>
<comment type="caution">
    <text evidence="4">The sequence shown here is derived from an EMBL/GenBank/DDBJ whole genome shotgun (WGS) entry which is preliminary data.</text>
</comment>
<dbReference type="PANTHER" id="PTHR16528:SF2">
    <property type="entry name" value="GOLGI-ASSOCIATED PDZ AND COILED-COIL MOTIF-CONTAINING PROTEIN"/>
    <property type="match status" value="1"/>
</dbReference>
<reference evidence="4" key="2">
    <citation type="submission" date="2021-08" db="EMBL/GenBank/DDBJ databases">
        <authorList>
            <person name="Eriksson T."/>
        </authorList>
    </citation>
    <scope>NUCLEOTIDE SEQUENCE</scope>
    <source>
        <strain evidence="4">Stoneville</strain>
        <tissue evidence="4">Whole head</tissue>
    </source>
</reference>
<organism evidence="4 5">
    <name type="scientific">Tenebrio molitor</name>
    <name type="common">Yellow mealworm beetle</name>
    <dbReference type="NCBI Taxonomy" id="7067"/>
    <lineage>
        <taxon>Eukaryota</taxon>
        <taxon>Metazoa</taxon>
        <taxon>Ecdysozoa</taxon>
        <taxon>Arthropoda</taxon>
        <taxon>Hexapoda</taxon>
        <taxon>Insecta</taxon>
        <taxon>Pterygota</taxon>
        <taxon>Neoptera</taxon>
        <taxon>Endopterygota</taxon>
        <taxon>Coleoptera</taxon>
        <taxon>Polyphaga</taxon>
        <taxon>Cucujiformia</taxon>
        <taxon>Tenebrionidae</taxon>
        <taxon>Tenebrio</taxon>
    </lineage>
</organism>
<keyword evidence="1" id="KW-0175">Coiled coil</keyword>
<dbReference type="GO" id="GO:0044325">
    <property type="term" value="F:transmembrane transporter binding"/>
    <property type="evidence" value="ECO:0007669"/>
    <property type="project" value="TreeGrafter"/>
</dbReference>